<name>A0ABR9J0W2_RHIVS</name>
<accession>A0ABR9J0W2</accession>
<dbReference type="EMBL" id="JADBEC010000002">
    <property type="protein sequence ID" value="MBE1508943.1"/>
    <property type="molecule type" value="Genomic_DNA"/>
</dbReference>
<dbReference type="InterPro" id="IPR021327">
    <property type="entry name" value="DUF2934"/>
</dbReference>
<evidence type="ECO:0000313" key="3">
    <source>
        <dbReference type="Proteomes" id="UP000620262"/>
    </source>
</evidence>
<protein>
    <recommendedName>
        <fullName evidence="4">DUF2934 domain-containing protein</fullName>
    </recommendedName>
</protein>
<evidence type="ECO:0000313" key="2">
    <source>
        <dbReference type="EMBL" id="MBE1508943.1"/>
    </source>
</evidence>
<evidence type="ECO:0000256" key="1">
    <source>
        <dbReference type="SAM" id="MobiDB-lite"/>
    </source>
</evidence>
<proteinExistence type="predicted"/>
<feature type="region of interest" description="Disordered" evidence="1">
    <location>
        <begin position="41"/>
        <end position="97"/>
    </location>
</feature>
<keyword evidence="3" id="KW-1185">Reference proteome</keyword>
<evidence type="ECO:0008006" key="4">
    <source>
        <dbReference type="Google" id="ProtNLM"/>
    </source>
</evidence>
<comment type="caution">
    <text evidence="2">The sequence shown here is derived from an EMBL/GenBank/DDBJ whole genome shotgun (WGS) entry which is preliminary data.</text>
</comment>
<feature type="compositionally biased region" description="Low complexity" evidence="1">
    <location>
        <begin position="64"/>
        <end position="75"/>
    </location>
</feature>
<reference evidence="2 3" key="1">
    <citation type="submission" date="2020-10" db="EMBL/GenBank/DDBJ databases">
        <title>Sequencing the genomes of 1000 actinobacteria strains.</title>
        <authorList>
            <person name="Klenk H.-P."/>
        </authorList>
    </citation>
    <scope>NUCLEOTIDE SEQUENCE [LARGE SCALE GENOMIC DNA]</scope>
    <source>
        <strain evidence="2 3">DSM 7307</strain>
    </source>
</reference>
<dbReference type="Proteomes" id="UP000620262">
    <property type="component" value="Unassembled WGS sequence"/>
</dbReference>
<gene>
    <name evidence="2" type="ORF">H4W29_006188</name>
</gene>
<dbReference type="RefSeq" id="WP_192732462.1">
    <property type="nucleotide sequence ID" value="NZ_BAAAVL010000004.1"/>
</dbReference>
<sequence length="97" mass="10586">MASNEGRIRQRAYEIWEQEGRPHGEDLKHWLQAFQEIAASVETDGQSAKKPRSRKATTADLPAKSKGATKAKGGAQSVPTTPPPPKPTKASRSVTRH</sequence>
<dbReference type="Pfam" id="PF11154">
    <property type="entry name" value="DUF2934"/>
    <property type="match status" value="1"/>
</dbReference>
<organism evidence="2 3">
    <name type="scientific">Rhizobium viscosum</name>
    <name type="common">Arthrobacter viscosus</name>
    <dbReference type="NCBI Taxonomy" id="1673"/>
    <lineage>
        <taxon>Bacteria</taxon>
        <taxon>Pseudomonadati</taxon>
        <taxon>Pseudomonadota</taxon>
        <taxon>Alphaproteobacteria</taxon>
        <taxon>Hyphomicrobiales</taxon>
        <taxon>Rhizobiaceae</taxon>
        <taxon>Rhizobium/Agrobacterium group</taxon>
        <taxon>Rhizobium</taxon>
    </lineage>
</organism>